<evidence type="ECO:0000256" key="1">
    <source>
        <dbReference type="ARBA" id="ARBA00007401"/>
    </source>
</evidence>
<dbReference type="STRING" id="1236973.JCM9157_1013"/>
<dbReference type="GO" id="GO:0004553">
    <property type="term" value="F:hydrolase activity, hydrolyzing O-glycosyl compounds"/>
    <property type="evidence" value="ECO:0007669"/>
    <property type="project" value="InterPro"/>
</dbReference>
<accession>W4QRP8</accession>
<name>W4QRP8_HALA3</name>
<dbReference type="Pfam" id="PF00703">
    <property type="entry name" value="Glyco_hydro_2"/>
    <property type="match status" value="1"/>
</dbReference>
<dbReference type="Pfam" id="PF02837">
    <property type="entry name" value="Glyco_hydro_2_N"/>
    <property type="match status" value="1"/>
</dbReference>
<sequence length="505" mass="58354">MNQKILFNEGWKFAKSSLDVSESRNLKFTPVDLPHDWLINNTLDLYENSIGWYRKTFSYSKKEEEVLLYFDGVYFNSSLYVNQQFIGEWKSGYSSFEHEITDALVEGDNEILVKVVHESPNSRWYSGAGIYRNVWLKTRDENHIKTDGIYITTKETKSGWEVEVDTELNMNQVVKLSHTIMYQGETITTSSEKIEQLNSLNQQTLIVVEPLLWSTEKPNLYQLVTNLEVELTDESGKKELKKIELISQNIGFKTVFLNPNNGFYLNGNRMKLNGVCEHHDLGALGAAFNTAALRRRLIILKEMGVNAIRTAHNVPAVELMDLADEMGLLIVSEVFDMWERPKTKYDFSRFFKEWAHSEVKSWVLRDRNHPSLLMWSIGNEIYDTHADERGQELTKMLMDYVLQFDPNRNAVVTIGSNYMPWENAQKCADLVKVAGYNYAEKYYQKHHEEHPDWVIYGSETSSVVQSRGIYHFPFEQSILADDDEQCSSLGNSLQVGGQNHQKLAL</sequence>
<dbReference type="PANTHER" id="PTHR42732">
    <property type="entry name" value="BETA-GALACTOSIDASE"/>
    <property type="match status" value="1"/>
</dbReference>
<dbReference type="PRINTS" id="PR00132">
    <property type="entry name" value="GLHYDRLASE2"/>
</dbReference>
<dbReference type="Pfam" id="PF02836">
    <property type="entry name" value="Glyco_hydro_2_C"/>
    <property type="match status" value="1"/>
</dbReference>
<evidence type="ECO:0000259" key="6">
    <source>
        <dbReference type="Pfam" id="PF02837"/>
    </source>
</evidence>
<dbReference type="InterPro" id="IPR006103">
    <property type="entry name" value="Glyco_hydro_2_cat"/>
</dbReference>
<keyword evidence="8" id="KW-1185">Reference proteome</keyword>
<evidence type="ECO:0000256" key="2">
    <source>
        <dbReference type="ARBA" id="ARBA00022801"/>
    </source>
</evidence>
<dbReference type="Proteomes" id="UP000018896">
    <property type="component" value="Unassembled WGS sequence"/>
</dbReference>
<evidence type="ECO:0000256" key="3">
    <source>
        <dbReference type="ARBA" id="ARBA00023295"/>
    </source>
</evidence>
<gene>
    <name evidence="7" type="ORF">JCM9157_1013</name>
</gene>
<dbReference type="Gene3D" id="2.60.40.10">
    <property type="entry name" value="Immunoglobulins"/>
    <property type="match status" value="1"/>
</dbReference>
<dbReference type="SUPFAM" id="SSF51445">
    <property type="entry name" value="(Trans)glycosidases"/>
    <property type="match status" value="1"/>
</dbReference>
<feature type="domain" description="Glycoside hydrolase family 2 catalytic" evidence="5">
    <location>
        <begin position="261"/>
        <end position="444"/>
    </location>
</feature>
<proteinExistence type="inferred from homology"/>
<reference evidence="7 8" key="1">
    <citation type="journal article" date="2014" name="Genome Announc.">
        <title>Draft Genome Sequences of Three Alkaliphilic Bacillus Strains, Bacillus wakoensis JCM 9140T, Bacillus akibai JCM 9157T, and Bacillus hemicellulosilyticus JCM 9152T.</title>
        <authorList>
            <person name="Yuki M."/>
            <person name="Oshima K."/>
            <person name="Suda W."/>
            <person name="Oshida Y."/>
            <person name="Kitamura K."/>
            <person name="Iida T."/>
            <person name="Hattori M."/>
            <person name="Ohkuma M."/>
        </authorList>
    </citation>
    <scope>NUCLEOTIDE SEQUENCE [LARGE SCALE GENOMIC DNA]</scope>
    <source>
        <strain evidence="7 8">JCM 9157</strain>
    </source>
</reference>
<dbReference type="InterPro" id="IPR013783">
    <property type="entry name" value="Ig-like_fold"/>
</dbReference>
<dbReference type="PANTHER" id="PTHR42732:SF1">
    <property type="entry name" value="BETA-MANNOSIDASE"/>
    <property type="match status" value="1"/>
</dbReference>
<dbReference type="Gene3D" id="2.60.120.260">
    <property type="entry name" value="Galactose-binding domain-like"/>
    <property type="match status" value="1"/>
</dbReference>
<dbReference type="SUPFAM" id="SSF49303">
    <property type="entry name" value="beta-Galactosidase/glucuronidase domain"/>
    <property type="match status" value="1"/>
</dbReference>
<dbReference type="EMBL" id="BAUV01000005">
    <property type="protein sequence ID" value="GAE33984.1"/>
    <property type="molecule type" value="Genomic_DNA"/>
</dbReference>
<dbReference type="SUPFAM" id="SSF49785">
    <property type="entry name" value="Galactose-binding domain-like"/>
    <property type="match status" value="1"/>
</dbReference>
<protein>
    <submittedName>
        <fullName evidence="7">Beta-galactosidase</fullName>
    </submittedName>
</protein>
<dbReference type="GO" id="GO:0005975">
    <property type="term" value="P:carbohydrate metabolic process"/>
    <property type="evidence" value="ECO:0007669"/>
    <property type="project" value="InterPro"/>
</dbReference>
<dbReference type="InterPro" id="IPR008979">
    <property type="entry name" value="Galactose-bd-like_sf"/>
</dbReference>
<comment type="similarity">
    <text evidence="1">Belongs to the glycosyl hydrolase 2 family.</text>
</comment>
<evidence type="ECO:0000259" key="5">
    <source>
        <dbReference type="Pfam" id="PF02836"/>
    </source>
</evidence>
<dbReference type="PROSITE" id="PS00608">
    <property type="entry name" value="GLYCOSYL_HYDROL_F2_2"/>
    <property type="match status" value="1"/>
</dbReference>
<dbReference type="InterPro" id="IPR006101">
    <property type="entry name" value="Glyco_hydro_2"/>
</dbReference>
<organism evidence="7 8">
    <name type="scientific">Halalkalibacter akibai (strain ATCC 43226 / DSM 21942 / CIP 109018 / JCM 9157 / 1139)</name>
    <name type="common">Bacillus akibai</name>
    <dbReference type="NCBI Taxonomy" id="1236973"/>
    <lineage>
        <taxon>Bacteria</taxon>
        <taxon>Bacillati</taxon>
        <taxon>Bacillota</taxon>
        <taxon>Bacilli</taxon>
        <taxon>Bacillales</taxon>
        <taxon>Bacillaceae</taxon>
        <taxon>Halalkalibacter</taxon>
    </lineage>
</organism>
<dbReference type="AlphaFoldDB" id="W4QRP8"/>
<feature type="domain" description="Glycoside hydrolase family 2 immunoglobulin-like beta-sandwich" evidence="4">
    <location>
        <begin position="143"/>
        <end position="228"/>
    </location>
</feature>
<dbReference type="eggNOG" id="COG3250">
    <property type="taxonomic scope" value="Bacteria"/>
</dbReference>
<dbReference type="InterPro" id="IPR051913">
    <property type="entry name" value="GH2_Domain-Containing"/>
</dbReference>
<keyword evidence="3" id="KW-0326">Glycosidase</keyword>
<comment type="caution">
    <text evidence="7">The sequence shown here is derived from an EMBL/GenBank/DDBJ whole genome shotgun (WGS) entry which is preliminary data.</text>
</comment>
<keyword evidence="2" id="KW-0378">Hydrolase</keyword>
<dbReference type="InterPro" id="IPR006102">
    <property type="entry name" value="Ig-like_GH2"/>
</dbReference>
<evidence type="ECO:0000259" key="4">
    <source>
        <dbReference type="Pfam" id="PF00703"/>
    </source>
</evidence>
<dbReference type="InterPro" id="IPR006104">
    <property type="entry name" value="Glyco_hydro_2_N"/>
</dbReference>
<dbReference type="InterPro" id="IPR023232">
    <property type="entry name" value="Glyco_hydro_2_AS"/>
</dbReference>
<evidence type="ECO:0000313" key="8">
    <source>
        <dbReference type="Proteomes" id="UP000018896"/>
    </source>
</evidence>
<dbReference type="InterPro" id="IPR036156">
    <property type="entry name" value="Beta-gal/glucu_dom_sf"/>
</dbReference>
<dbReference type="InterPro" id="IPR017853">
    <property type="entry name" value="GH"/>
</dbReference>
<feature type="domain" description="Glycosyl hydrolases family 2 sugar binding" evidence="6">
    <location>
        <begin position="46"/>
        <end position="138"/>
    </location>
</feature>
<evidence type="ECO:0000313" key="7">
    <source>
        <dbReference type="EMBL" id="GAE33984.1"/>
    </source>
</evidence>
<dbReference type="Gene3D" id="3.20.20.80">
    <property type="entry name" value="Glycosidases"/>
    <property type="match status" value="1"/>
</dbReference>